<dbReference type="AlphaFoldDB" id="A0A1K1SRC6"/>
<dbReference type="Proteomes" id="UP000182740">
    <property type="component" value="Unassembled WGS sequence"/>
</dbReference>
<evidence type="ECO:0000313" key="2">
    <source>
        <dbReference type="EMBL" id="SFW86875.1"/>
    </source>
</evidence>
<organism evidence="2 3">
    <name type="scientific">Amycolatopsis australiensis</name>
    <dbReference type="NCBI Taxonomy" id="546364"/>
    <lineage>
        <taxon>Bacteria</taxon>
        <taxon>Bacillati</taxon>
        <taxon>Actinomycetota</taxon>
        <taxon>Actinomycetes</taxon>
        <taxon>Pseudonocardiales</taxon>
        <taxon>Pseudonocardiaceae</taxon>
        <taxon>Amycolatopsis</taxon>
    </lineage>
</organism>
<dbReference type="RefSeq" id="WP_245805182.1">
    <property type="nucleotide sequence ID" value="NZ_FPJG01000006.1"/>
</dbReference>
<sequence>MSGRDRPGCADAYSSLLLHAERYGVPARAVLRRCGEPALVGDQEGMPIDVAAMLAAER</sequence>
<accession>A0A1K1SRC6</accession>
<protein>
    <submittedName>
        <fullName evidence="2">DmpG-like communication domain-containing protein</fullName>
    </submittedName>
</protein>
<dbReference type="Pfam" id="PF07836">
    <property type="entry name" value="DmpG_comm"/>
    <property type="match status" value="1"/>
</dbReference>
<gene>
    <name evidence="2" type="ORF">SAMN04489730_6525</name>
</gene>
<evidence type="ECO:0000259" key="1">
    <source>
        <dbReference type="Pfam" id="PF07836"/>
    </source>
</evidence>
<evidence type="ECO:0000313" key="3">
    <source>
        <dbReference type="Proteomes" id="UP000182740"/>
    </source>
</evidence>
<keyword evidence="3" id="KW-1185">Reference proteome</keyword>
<dbReference type="Gene3D" id="1.10.8.60">
    <property type="match status" value="1"/>
</dbReference>
<dbReference type="GO" id="GO:0016833">
    <property type="term" value="F:oxo-acid-lyase activity"/>
    <property type="evidence" value="ECO:0007669"/>
    <property type="project" value="InterPro"/>
</dbReference>
<dbReference type="STRING" id="546364.SAMN04489730_6525"/>
<dbReference type="InterPro" id="IPR012425">
    <property type="entry name" value="DmpG_comm"/>
</dbReference>
<reference evidence="3" key="1">
    <citation type="submission" date="2016-11" db="EMBL/GenBank/DDBJ databases">
        <authorList>
            <person name="Varghese N."/>
            <person name="Submissions S."/>
        </authorList>
    </citation>
    <scope>NUCLEOTIDE SEQUENCE [LARGE SCALE GENOMIC DNA]</scope>
    <source>
        <strain evidence="3">DSM 44671</strain>
    </source>
</reference>
<dbReference type="EMBL" id="FPJG01000006">
    <property type="protein sequence ID" value="SFW86875.1"/>
    <property type="molecule type" value="Genomic_DNA"/>
</dbReference>
<dbReference type="SUPFAM" id="SSF89000">
    <property type="entry name" value="post-HMGL domain-like"/>
    <property type="match status" value="1"/>
</dbReference>
<name>A0A1K1SRC6_9PSEU</name>
<feature type="domain" description="DmpG-like communication" evidence="1">
    <location>
        <begin position="8"/>
        <end position="55"/>
    </location>
</feature>
<proteinExistence type="predicted"/>